<sequence length="188" mass="22811">VSTLRKRYNTIIDRLESRDVKRNDIEKEVKELYNRQSESIDKLDRFRSIIKKKEDRIGAHDINLHRLQQYILHVEKRKYVLDYKTKSLLERIEPIDQEIIRSKNNNQNMEQQLTILKQQQNDLILRENEYEVKLNESSKRLNLAKINHRSIWKIVQQQKGLINDQRQSVTYVIHLDTIKKAFEYIEIN</sequence>
<evidence type="ECO:0000313" key="2">
    <source>
        <dbReference type="EMBL" id="CAF5181016.1"/>
    </source>
</evidence>
<evidence type="ECO:0000313" key="3">
    <source>
        <dbReference type="Proteomes" id="UP000676336"/>
    </source>
</evidence>
<comment type="caution">
    <text evidence="2">The sequence shown here is derived from an EMBL/GenBank/DDBJ whole genome shotgun (WGS) entry which is preliminary data.</text>
</comment>
<keyword evidence="1" id="KW-0175">Coiled coil</keyword>
<accession>A0A8S3HH98</accession>
<dbReference type="EMBL" id="CAJOBI010318435">
    <property type="protein sequence ID" value="CAF5181016.1"/>
    <property type="molecule type" value="Genomic_DNA"/>
</dbReference>
<feature type="non-terminal residue" evidence="2">
    <location>
        <position position="1"/>
    </location>
</feature>
<protein>
    <submittedName>
        <fullName evidence="2">Uncharacterized protein</fullName>
    </submittedName>
</protein>
<dbReference type="Proteomes" id="UP000676336">
    <property type="component" value="Unassembled WGS sequence"/>
</dbReference>
<gene>
    <name evidence="2" type="ORF">SMN809_LOCUS68948</name>
</gene>
<organism evidence="2 3">
    <name type="scientific">Rotaria magnacalcarata</name>
    <dbReference type="NCBI Taxonomy" id="392030"/>
    <lineage>
        <taxon>Eukaryota</taxon>
        <taxon>Metazoa</taxon>
        <taxon>Spiralia</taxon>
        <taxon>Gnathifera</taxon>
        <taxon>Rotifera</taxon>
        <taxon>Eurotatoria</taxon>
        <taxon>Bdelloidea</taxon>
        <taxon>Philodinida</taxon>
        <taxon>Philodinidae</taxon>
        <taxon>Rotaria</taxon>
    </lineage>
</organism>
<evidence type="ECO:0000256" key="1">
    <source>
        <dbReference type="SAM" id="Coils"/>
    </source>
</evidence>
<proteinExistence type="predicted"/>
<feature type="non-terminal residue" evidence="2">
    <location>
        <position position="188"/>
    </location>
</feature>
<feature type="coiled-coil region" evidence="1">
    <location>
        <begin position="99"/>
        <end position="126"/>
    </location>
</feature>
<reference evidence="2" key="1">
    <citation type="submission" date="2021-02" db="EMBL/GenBank/DDBJ databases">
        <authorList>
            <person name="Nowell W R."/>
        </authorList>
    </citation>
    <scope>NUCLEOTIDE SEQUENCE</scope>
</reference>
<dbReference type="AlphaFoldDB" id="A0A8S3HH98"/>
<name>A0A8S3HH98_9BILA</name>